<evidence type="ECO:0000256" key="3">
    <source>
        <dbReference type="ARBA" id="ARBA00022771"/>
    </source>
</evidence>
<feature type="domain" description="C2H2-type" evidence="7">
    <location>
        <begin position="213"/>
        <end position="240"/>
    </location>
</feature>
<feature type="domain" description="C2H2-type" evidence="7">
    <location>
        <begin position="393"/>
        <end position="421"/>
    </location>
</feature>
<feature type="domain" description="C2H2-type" evidence="7">
    <location>
        <begin position="1126"/>
        <end position="1153"/>
    </location>
</feature>
<feature type="domain" description="C2H2-type" evidence="7">
    <location>
        <begin position="657"/>
        <end position="685"/>
    </location>
</feature>
<dbReference type="InterPro" id="IPR036236">
    <property type="entry name" value="Znf_C2H2_sf"/>
</dbReference>
<evidence type="ECO:0000256" key="2">
    <source>
        <dbReference type="ARBA" id="ARBA00022737"/>
    </source>
</evidence>
<dbReference type="Pfam" id="PF00096">
    <property type="entry name" value="zf-C2H2"/>
    <property type="match status" value="7"/>
</dbReference>
<dbReference type="SMART" id="SM00355">
    <property type="entry name" value="ZnF_C2H2"/>
    <property type="match status" value="16"/>
</dbReference>
<dbReference type="EMBL" id="CP111013">
    <property type="protein sequence ID" value="WAQ96654.1"/>
    <property type="molecule type" value="Genomic_DNA"/>
</dbReference>
<feature type="domain" description="C2H2-type" evidence="7">
    <location>
        <begin position="1153"/>
        <end position="1180"/>
    </location>
</feature>
<evidence type="ECO:0000313" key="8">
    <source>
        <dbReference type="EMBL" id="WAQ96654.1"/>
    </source>
</evidence>
<accession>A0ABY7DH74</accession>
<dbReference type="Proteomes" id="UP001164746">
    <property type="component" value="Chromosome 2"/>
</dbReference>
<reference evidence="8" key="1">
    <citation type="submission" date="2022-11" db="EMBL/GenBank/DDBJ databases">
        <title>Centuries of genome instability and evolution in soft-shell clam transmissible cancer (bioRxiv).</title>
        <authorList>
            <person name="Hart S.F.M."/>
            <person name="Yonemitsu M.A."/>
            <person name="Giersch R.M."/>
            <person name="Beal B.F."/>
            <person name="Arriagada G."/>
            <person name="Davis B.W."/>
            <person name="Ostrander E.A."/>
            <person name="Goff S.P."/>
            <person name="Metzger M.J."/>
        </authorList>
    </citation>
    <scope>NUCLEOTIDE SEQUENCE</scope>
    <source>
        <strain evidence="8">MELC-2E11</strain>
        <tissue evidence="8">Siphon/mantle</tissue>
    </source>
</reference>
<feature type="domain" description="C2H2-type" evidence="7">
    <location>
        <begin position="186"/>
        <end position="213"/>
    </location>
</feature>
<keyword evidence="2" id="KW-0677">Repeat</keyword>
<feature type="compositionally biased region" description="Polar residues" evidence="6">
    <location>
        <begin position="751"/>
        <end position="760"/>
    </location>
</feature>
<protein>
    <submittedName>
        <fullName evidence="8">ZSC12-like protein</fullName>
    </submittedName>
</protein>
<feature type="compositionally biased region" description="Low complexity" evidence="6">
    <location>
        <begin position="160"/>
        <end position="169"/>
    </location>
</feature>
<keyword evidence="3 5" id="KW-0863">Zinc-finger</keyword>
<evidence type="ECO:0000313" key="9">
    <source>
        <dbReference type="Proteomes" id="UP001164746"/>
    </source>
</evidence>
<feature type="domain" description="C2H2-type" evidence="7">
    <location>
        <begin position="271"/>
        <end position="293"/>
    </location>
</feature>
<evidence type="ECO:0000256" key="5">
    <source>
        <dbReference type="PROSITE-ProRule" id="PRU00042"/>
    </source>
</evidence>
<dbReference type="InterPro" id="IPR013087">
    <property type="entry name" value="Znf_C2H2_type"/>
</dbReference>
<dbReference type="SUPFAM" id="SSF57667">
    <property type="entry name" value="beta-beta-alpha zinc fingers"/>
    <property type="match status" value="8"/>
</dbReference>
<feature type="non-terminal residue" evidence="8">
    <location>
        <position position="1207"/>
    </location>
</feature>
<sequence>QARVLNKTIKRLENMPECGSDRHRRRVIMKFSRENLIHNQSPEYRHALQELIKFELQALFGSQRAEVFLRKRASLEQDFLNFCTDEIGGSSADEMCNSADDLEEEENKESKGSPAVSPVIQFSPSRTRERTSSHRLSFTEKDKKDNMFEVAQNSDPINDSASSVASFAEAQEEEEEKPTAGSKSALQCKVCSRNFRSYKTLSQHMRLHMAKSYKCNTCGKIFTLKKSYLRHLKSHRLQKEDKVFECGLCNKSFGDLYSWKRHREDHDARKHSCNLCGKSFYEKYSLRVHQTSHFFPSLKQDKTSAMSAGLTCHICGKLSKTKTAMKNHMLTHSAKKFTCEFCNKRFSQKYSYVRHRRIHTGERPYKCGACSKSFSDGSAWSKHIRTHTGIKPYSCDLCSNSFYDKAQCKTHMKRIHQVQGKKMPVFTRSADDGTENLKVFKSKESTKTSMTFTVPKTKSSLYKEDMNLRLDVSDKESEDSQLLDSGFGNDLLTRSKSPDERYRSSIMESLCLDEKFQSDFVERNMPNKPIESDNELISATFPEDTEILDAELDSEPQSISRKMSVEQDDMLKIPAPKKKRKTKRIGYRKSTYRKYVSDSPAKCKICHKKFQQETILKQHLQFHCMLKLYKCRYCGKQLSSKNSLIRHERIHIGDQPWQCHICSQTFTDNYSCIRHINNTHFIKETKGTSTTTSKTSLNSFKKTDNQFIYHTNEASARKRESYIEPSFSESRIQVSPKKIASFSPSPKLASSPMSKASSNTAKPYDEYFVSQQENKSMLKSPVHAGVDSKVVLSSLDKDHNQLNQSTLSKSCSNDQNLSKKMTTLQVEIKPTIPVPQKPEQKRLFKCARCATLFPSEQQCVDHIKETCSKLPLNFTQSNVHVPFTQGITVSAMQGSTCTTSASQNSQLLQRSNFFQCYKCKAVFKDKSLCHSHIANGCQVTDTEAAVQSILPDPITPEVVPNDLEPLPPLPFLEVEPENSFFSMADTKFLLLSAGQTGSQEANSTPSTPPLAIPGKSASEKPVSVLAPQPFMPSPAPLPVSVNNSTLSFIPHSQQGQGTSVVQSGVQSAVSLASENYSTVLQKPILNVGNSNFVVSKQNVSFASKIPLCKLPRQRVEKRCFGDISERTCSICSKVFTNKHILKQHTLTHMERKFGCKFCMKKFHNKYGRDRHERIHTGECPFTCPVCKKAFRYNSTFYKHTRDCYPQK</sequence>
<feature type="region of interest" description="Disordered" evidence="6">
    <location>
        <begin position="995"/>
        <end position="1017"/>
    </location>
</feature>
<feature type="domain" description="C2H2-type" evidence="7">
    <location>
        <begin position="601"/>
        <end position="628"/>
    </location>
</feature>
<keyword evidence="1" id="KW-0479">Metal-binding</keyword>
<dbReference type="PANTHER" id="PTHR24379">
    <property type="entry name" value="KRAB AND ZINC FINGER DOMAIN-CONTAINING"/>
    <property type="match status" value="1"/>
</dbReference>
<feature type="domain" description="C2H2-type" evidence="7">
    <location>
        <begin position="365"/>
        <end position="392"/>
    </location>
</feature>
<name>A0ABY7DH74_MYAAR</name>
<feature type="compositionally biased region" description="Basic and acidic residues" evidence="6">
    <location>
        <begin position="126"/>
        <end position="139"/>
    </location>
</feature>
<feature type="region of interest" description="Disordered" evidence="6">
    <location>
        <begin position="153"/>
        <end position="181"/>
    </location>
</feature>
<feature type="region of interest" description="Disordered" evidence="6">
    <location>
        <begin position="473"/>
        <end position="499"/>
    </location>
</feature>
<evidence type="ECO:0000256" key="6">
    <source>
        <dbReference type="SAM" id="MobiDB-lite"/>
    </source>
</evidence>
<proteinExistence type="predicted"/>
<feature type="domain" description="C2H2-type" evidence="7">
    <location>
        <begin position="310"/>
        <end position="337"/>
    </location>
</feature>
<keyword evidence="9" id="KW-1185">Reference proteome</keyword>
<organism evidence="8 9">
    <name type="scientific">Mya arenaria</name>
    <name type="common">Soft-shell clam</name>
    <dbReference type="NCBI Taxonomy" id="6604"/>
    <lineage>
        <taxon>Eukaryota</taxon>
        <taxon>Metazoa</taxon>
        <taxon>Spiralia</taxon>
        <taxon>Lophotrochozoa</taxon>
        <taxon>Mollusca</taxon>
        <taxon>Bivalvia</taxon>
        <taxon>Autobranchia</taxon>
        <taxon>Heteroconchia</taxon>
        <taxon>Euheterodonta</taxon>
        <taxon>Imparidentia</taxon>
        <taxon>Neoheterodontei</taxon>
        <taxon>Myida</taxon>
        <taxon>Myoidea</taxon>
        <taxon>Myidae</taxon>
        <taxon>Mya</taxon>
    </lineage>
</organism>
<dbReference type="PANTHER" id="PTHR24379:SF121">
    <property type="entry name" value="C2H2-TYPE DOMAIN-CONTAINING PROTEIN"/>
    <property type="match status" value="1"/>
</dbReference>
<feature type="region of interest" description="Disordered" evidence="6">
    <location>
        <begin position="94"/>
        <end position="139"/>
    </location>
</feature>
<evidence type="ECO:0000256" key="4">
    <source>
        <dbReference type="ARBA" id="ARBA00022833"/>
    </source>
</evidence>
<gene>
    <name evidence="8" type="ORF">MAR_029344</name>
</gene>
<feature type="domain" description="C2H2-type" evidence="7">
    <location>
        <begin position="244"/>
        <end position="271"/>
    </location>
</feature>
<dbReference type="PROSITE" id="PS50157">
    <property type="entry name" value="ZINC_FINGER_C2H2_2"/>
    <property type="match status" value="14"/>
</dbReference>
<keyword evidence="4" id="KW-0862">Zinc</keyword>
<feature type="compositionally biased region" description="Polar residues" evidence="6">
    <location>
        <begin position="995"/>
        <end position="1005"/>
    </location>
</feature>
<feature type="region of interest" description="Disordered" evidence="6">
    <location>
        <begin position="734"/>
        <end position="760"/>
    </location>
</feature>
<evidence type="ECO:0000256" key="1">
    <source>
        <dbReference type="ARBA" id="ARBA00022723"/>
    </source>
</evidence>
<dbReference type="Gene3D" id="3.30.160.60">
    <property type="entry name" value="Classic Zinc Finger"/>
    <property type="match status" value="9"/>
</dbReference>
<feature type="domain" description="C2H2-type" evidence="7">
    <location>
        <begin position="337"/>
        <end position="364"/>
    </location>
</feature>
<feature type="domain" description="C2H2-type" evidence="7">
    <location>
        <begin position="1181"/>
        <end position="1207"/>
    </location>
</feature>
<dbReference type="PROSITE" id="PS00028">
    <property type="entry name" value="ZINC_FINGER_C2H2_1"/>
    <property type="match status" value="11"/>
</dbReference>
<feature type="domain" description="C2H2-type" evidence="7">
    <location>
        <begin position="629"/>
        <end position="656"/>
    </location>
</feature>
<evidence type="ECO:0000259" key="7">
    <source>
        <dbReference type="PROSITE" id="PS50157"/>
    </source>
</evidence>